<sequence length="211" mass="22850">MSGFKLQRGDRLVLATHNKGKLDEFRDMLADFGLDIVSAGELGLPEPEETGTSFVENARLKAHAVAKATGQIALSDDSGIAVDALDGAPGVYTADWAGVPRNFQMAMQKVQDLLIEKGATAPDQRKAQFNAVLCLARPDGTDMIFEGISPGTLVWPPVGERGHGYDPMFMPDGHQKTFGQMSAEEKHAWAPGREGLSHRARAFSKFVRDVL</sequence>
<evidence type="ECO:0000313" key="12">
    <source>
        <dbReference type="EMBL" id="GGA37699.1"/>
    </source>
</evidence>
<dbReference type="EMBL" id="BMKB01000001">
    <property type="protein sequence ID" value="GGA37699.1"/>
    <property type="molecule type" value="Genomic_DNA"/>
</dbReference>
<keyword evidence="6 10" id="KW-0460">Magnesium</keyword>
<dbReference type="SUPFAM" id="SSF52972">
    <property type="entry name" value="ITPase-like"/>
    <property type="match status" value="1"/>
</dbReference>
<feature type="binding site" evidence="10">
    <location>
        <position position="77"/>
    </location>
    <ligand>
        <name>Mg(2+)</name>
        <dbReference type="ChEBI" id="CHEBI:18420"/>
    </ligand>
</feature>
<dbReference type="GO" id="GO:0000166">
    <property type="term" value="F:nucleotide binding"/>
    <property type="evidence" value="ECO:0007669"/>
    <property type="project" value="UniProtKB-KW"/>
</dbReference>
<evidence type="ECO:0000256" key="5">
    <source>
        <dbReference type="ARBA" id="ARBA00022801"/>
    </source>
</evidence>
<dbReference type="EC" id="3.6.1.66" evidence="10"/>
<evidence type="ECO:0000256" key="6">
    <source>
        <dbReference type="ARBA" id="ARBA00022842"/>
    </source>
</evidence>
<dbReference type="CDD" id="cd00515">
    <property type="entry name" value="HAM1"/>
    <property type="match status" value="1"/>
</dbReference>
<dbReference type="GO" id="GO:0017111">
    <property type="term" value="F:ribonucleoside triphosphate phosphatase activity"/>
    <property type="evidence" value="ECO:0007669"/>
    <property type="project" value="InterPro"/>
</dbReference>
<comment type="catalytic activity">
    <reaction evidence="8 10">
        <text>dITP + H2O = dIMP + diphosphate + H(+)</text>
        <dbReference type="Rhea" id="RHEA:28342"/>
        <dbReference type="ChEBI" id="CHEBI:15377"/>
        <dbReference type="ChEBI" id="CHEBI:15378"/>
        <dbReference type="ChEBI" id="CHEBI:33019"/>
        <dbReference type="ChEBI" id="CHEBI:61194"/>
        <dbReference type="ChEBI" id="CHEBI:61382"/>
        <dbReference type="EC" id="3.6.1.66"/>
    </reaction>
</comment>
<dbReference type="GO" id="GO:0035870">
    <property type="term" value="F:dITP diphosphatase activity"/>
    <property type="evidence" value="ECO:0007669"/>
    <property type="project" value="UniProtKB-UniRule"/>
</dbReference>
<dbReference type="GO" id="GO:0046872">
    <property type="term" value="F:metal ion binding"/>
    <property type="evidence" value="ECO:0007669"/>
    <property type="project" value="UniProtKB-KW"/>
</dbReference>
<dbReference type="RefSeq" id="WP_127073565.1">
    <property type="nucleotide sequence ID" value="NZ_BMKB01000001.1"/>
</dbReference>
<feature type="binding site" evidence="10">
    <location>
        <begin position="198"/>
        <end position="199"/>
    </location>
    <ligand>
        <name>substrate</name>
    </ligand>
</feature>
<accession>A0A916R730</accession>
<evidence type="ECO:0000256" key="9">
    <source>
        <dbReference type="ARBA" id="ARBA00052017"/>
    </source>
</evidence>
<reference evidence="12 13" key="1">
    <citation type="journal article" date="2014" name="Int. J. Syst. Evol. Microbiol.">
        <title>Complete genome sequence of Corynebacterium casei LMG S-19264T (=DSM 44701T), isolated from a smear-ripened cheese.</title>
        <authorList>
            <consortium name="US DOE Joint Genome Institute (JGI-PGF)"/>
            <person name="Walter F."/>
            <person name="Albersmeier A."/>
            <person name="Kalinowski J."/>
            <person name="Ruckert C."/>
        </authorList>
    </citation>
    <scope>NUCLEOTIDE SEQUENCE [LARGE SCALE GENOMIC DNA]</scope>
    <source>
        <strain evidence="12 13">CGMCC 1.15896</strain>
    </source>
</reference>
<feature type="binding site" evidence="10">
    <location>
        <position position="78"/>
    </location>
    <ligand>
        <name>substrate</name>
    </ligand>
</feature>
<dbReference type="InterPro" id="IPR029001">
    <property type="entry name" value="ITPase-like_fam"/>
</dbReference>
<proteinExistence type="inferred from homology"/>
<dbReference type="GO" id="GO:0009117">
    <property type="term" value="P:nucleotide metabolic process"/>
    <property type="evidence" value="ECO:0007669"/>
    <property type="project" value="UniProtKB-KW"/>
</dbReference>
<comment type="subunit">
    <text evidence="2 10">Homodimer.</text>
</comment>
<dbReference type="PANTHER" id="PTHR11067">
    <property type="entry name" value="INOSINE TRIPHOSPHATE PYROPHOSPHATASE/HAM1 PROTEIN"/>
    <property type="match status" value="1"/>
</dbReference>
<keyword evidence="13" id="KW-1185">Reference proteome</keyword>
<protein>
    <recommendedName>
        <fullName evidence="10">dITP/XTP pyrophosphatase</fullName>
        <ecNumber evidence="10">3.6.1.66</ecNumber>
    </recommendedName>
    <alternativeName>
        <fullName evidence="10">Non-canonical purine NTP pyrophosphatase</fullName>
    </alternativeName>
    <alternativeName>
        <fullName evidence="10">Non-standard purine NTP pyrophosphatase</fullName>
    </alternativeName>
    <alternativeName>
        <fullName evidence="10">Nucleoside-triphosphate diphosphatase</fullName>
    </alternativeName>
    <alternativeName>
        <fullName evidence="10">Nucleoside-triphosphate pyrophosphatase</fullName>
        <shortName evidence="10">NTPase</shortName>
    </alternativeName>
</protein>
<keyword evidence="5 10" id="KW-0378">Hydrolase</keyword>
<dbReference type="NCBIfam" id="TIGR00042">
    <property type="entry name" value="RdgB/HAM1 family non-canonical purine NTP pyrophosphatase"/>
    <property type="match status" value="1"/>
</dbReference>
<dbReference type="GO" id="GO:0005829">
    <property type="term" value="C:cytosol"/>
    <property type="evidence" value="ECO:0007669"/>
    <property type="project" value="TreeGrafter"/>
</dbReference>
<dbReference type="InterPro" id="IPR002637">
    <property type="entry name" value="RdgB/HAM1"/>
</dbReference>
<dbReference type="GO" id="GO:0036222">
    <property type="term" value="F:XTP diphosphatase activity"/>
    <property type="evidence" value="ECO:0007669"/>
    <property type="project" value="UniProtKB-UniRule"/>
</dbReference>
<dbReference type="PANTHER" id="PTHR11067:SF9">
    <property type="entry name" value="INOSINE TRIPHOSPHATE PYROPHOSPHATASE"/>
    <property type="match status" value="1"/>
</dbReference>
<evidence type="ECO:0000256" key="3">
    <source>
        <dbReference type="ARBA" id="ARBA00022723"/>
    </source>
</evidence>
<comment type="catalytic activity">
    <reaction evidence="10">
        <text>ITP + H2O = IMP + diphosphate + H(+)</text>
        <dbReference type="Rhea" id="RHEA:29399"/>
        <dbReference type="ChEBI" id="CHEBI:15377"/>
        <dbReference type="ChEBI" id="CHEBI:15378"/>
        <dbReference type="ChEBI" id="CHEBI:33019"/>
        <dbReference type="ChEBI" id="CHEBI:58053"/>
        <dbReference type="ChEBI" id="CHEBI:61402"/>
        <dbReference type="EC" id="3.6.1.66"/>
    </reaction>
</comment>
<dbReference type="FunFam" id="3.90.950.10:FF:000001">
    <property type="entry name" value="dITP/XTP pyrophosphatase"/>
    <property type="match status" value="1"/>
</dbReference>
<feature type="binding site" evidence="10">
    <location>
        <begin position="163"/>
        <end position="166"/>
    </location>
    <ligand>
        <name>substrate</name>
    </ligand>
</feature>
<dbReference type="Gene3D" id="3.90.950.10">
    <property type="match status" value="1"/>
</dbReference>
<dbReference type="AlphaFoldDB" id="A0A916R730"/>
<evidence type="ECO:0000256" key="1">
    <source>
        <dbReference type="ARBA" id="ARBA00008023"/>
    </source>
</evidence>
<keyword evidence="3 10" id="KW-0479">Metal-binding</keyword>
<evidence type="ECO:0000313" key="13">
    <source>
        <dbReference type="Proteomes" id="UP000596977"/>
    </source>
</evidence>
<feature type="binding site" evidence="10">
    <location>
        <position position="48"/>
    </location>
    <ligand>
        <name>Mg(2+)</name>
        <dbReference type="ChEBI" id="CHEBI:18420"/>
    </ligand>
</feature>
<name>A0A916R730_9HYPH</name>
<comment type="similarity">
    <text evidence="1 10 11">Belongs to the HAM1 NTPase family.</text>
</comment>
<keyword evidence="4 10" id="KW-0547">Nucleotide-binding</keyword>
<keyword evidence="7 10" id="KW-0546">Nucleotide metabolism</keyword>
<comment type="caution">
    <text evidence="12">The sequence shown here is derived from an EMBL/GenBank/DDBJ whole genome shotgun (WGS) entry which is preliminary data.</text>
</comment>
<dbReference type="InterPro" id="IPR020922">
    <property type="entry name" value="dITP/XTP_pyrophosphatase"/>
</dbReference>
<dbReference type="HAMAP" id="MF_01405">
    <property type="entry name" value="Non_canon_purine_NTPase"/>
    <property type="match status" value="1"/>
</dbReference>
<dbReference type="Pfam" id="PF01725">
    <property type="entry name" value="Ham1p_like"/>
    <property type="match status" value="1"/>
</dbReference>
<feature type="active site" description="Proton acceptor" evidence="10">
    <location>
        <position position="77"/>
    </location>
</feature>
<comment type="catalytic activity">
    <reaction evidence="9 10">
        <text>XTP + H2O = XMP + diphosphate + H(+)</text>
        <dbReference type="Rhea" id="RHEA:28610"/>
        <dbReference type="ChEBI" id="CHEBI:15377"/>
        <dbReference type="ChEBI" id="CHEBI:15378"/>
        <dbReference type="ChEBI" id="CHEBI:33019"/>
        <dbReference type="ChEBI" id="CHEBI:57464"/>
        <dbReference type="ChEBI" id="CHEBI:61314"/>
        <dbReference type="EC" id="3.6.1.66"/>
    </reaction>
</comment>
<dbReference type="OrthoDB" id="9807456at2"/>
<evidence type="ECO:0000256" key="8">
    <source>
        <dbReference type="ARBA" id="ARBA00051875"/>
    </source>
</evidence>
<evidence type="ECO:0000256" key="11">
    <source>
        <dbReference type="RuleBase" id="RU003781"/>
    </source>
</evidence>
<dbReference type="GO" id="GO:0009146">
    <property type="term" value="P:purine nucleoside triphosphate catabolic process"/>
    <property type="evidence" value="ECO:0007669"/>
    <property type="project" value="UniProtKB-UniRule"/>
</dbReference>
<comment type="function">
    <text evidence="10">Pyrophosphatase that catalyzes the hydrolysis of nucleoside triphosphates to their monophosphate derivatives, with a high preference for the non-canonical purine nucleotides XTP (xanthosine triphosphate), dITP (deoxyinosine triphosphate) and ITP. Seems to function as a house-cleaning enzyme that removes non-canonical purine nucleotides from the nucleotide pool, thus preventing their incorporation into DNA/RNA and avoiding chromosomal lesions.</text>
</comment>
<gene>
    <name evidence="12" type="ORF">GCM10011499_03820</name>
</gene>
<organism evidence="12 13">
    <name type="scientific">Pelagibacterium lentulum</name>
    <dbReference type="NCBI Taxonomy" id="2029865"/>
    <lineage>
        <taxon>Bacteria</taxon>
        <taxon>Pseudomonadati</taxon>
        <taxon>Pseudomonadota</taxon>
        <taxon>Alphaproteobacteria</taxon>
        <taxon>Hyphomicrobiales</taxon>
        <taxon>Devosiaceae</taxon>
        <taxon>Pelagibacterium</taxon>
    </lineage>
</organism>
<feature type="binding site" evidence="10">
    <location>
        <position position="186"/>
    </location>
    <ligand>
        <name>substrate</name>
    </ligand>
</feature>
<evidence type="ECO:0000256" key="2">
    <source>
        <dbReference type="ARBA" id="ARBA00011738"/>
    </source>
</evidence>
<dbReference type="Proteomes" id="UP000596977">
    <property type="component" value="Unassembled WGS sequence"/>
</dbReference>
<evidence type="ECO:0000256" key="10">
    <source>
        <dbReference type="HAMAP-Rule" id="MF_01405"/>
    </source>
</evidence>
<dbReference type="GO" id="GO:0036220">
    <property type="term" value="F:ITP diphosphatase activity"/>
    <property type="evidence" value="ECO:0007669"/>
    <property type="project" value="UniProtKB-UniRule"/>
</dbReference>
<comment type="cofactor">
    <cofactor evidence="10">
        <name>Mg(2+)</name>
        <dbReference type="ChEBI" id="CHEBI:18420"/>
    </cofactor>
    <text evidence="10">Binds 1 Mg(2+) ion per subunit.</text>
</comment>
<evidence type="ECO:0000256" key="7">
    <source>
        <dbReference type="ARBA" id="ARBA00023080"/>
    </source>
</evidence>
<feature type="binding site" evidence="10">
    <location>
        <begin position="16"/>
        <end position="21"/>
    </location>
    <ligand>
        <name>substrate</name>
    </ligand>
</feature>
<evidence type="ECO:0000256" key="4">
    <source>
        <dbReference type="ARBA" id="ARBA00022741"/>
    </source>
</evidence>